<sequence length="141" mass="16048">MVLLSSSGEIHKANIRPGFGNFASLELCASASKSYLGLIEAQHQRRDCIILSNLIFIKYSYWEKEMVVVHKCLYFLTIYERRATLAIVSSSELSPPPEQSFLKHGRIRDSLGEHKEKSKDRGLYTTHLSIMPPLGNNHHFT</sequence>
<evidence type="ECO:0000313" key="2">
    <source>
        <dbReference type="Proteomes" id="UP000799118"/>
    </source>
</evidence>
<protein>
    <submittedName>
        <fullName evidence="1">Uncharacterized protein</fullName>
    </submittedName>
</protein>
<name>A0A6A4HAL6_9AGAR</name>
<accession>A0A6A4HAL6</accession>
<evidence type="ECO:0000313" key="1">
    <source>
        <dbReference type="EMBL" id="KAE9394354.1"/>
    </source>
</evidence>
<keyword evidence="2" id="KW-1185">Reference proteome</keyword>
<dbReference type="AlphaFoldDB" id="A0A6A4HAL6"/>
<gene>
    <name evidence="1" type="ORF">BT96DRAFT_978587</name>
</gene>
<organism evidence="1 2">
    <name type="scientific">Gymnopus androsaceus JB14</name>
    <dbReference type="NCBI Taxonomy" id="1447944"/>
    <lineage>
        <taxon>Eukaryota</taxon>
        <taxon>Fungi</taxon>
        <taxon>Dikarya</taxon>
        <taxon>Basidiomycota</taxon>
        <taxon>Agaricomycotina</taxon>
        <taxon>Agaricomycetes</taxon>
        <taxon>Agaricomycetidae</taxon>
        <taxon>Agaricales</taxon>
        <taxon>Marasmiineae</taxon>
        <taxon>Omphalotaceae</taxon>
        <taxon>Gymnopus</taxon>
    </lineage>
</organism>
<proteinExistence type="predicted"/>
<dbReference type="EMBL" id="ML769552">
    <property type="protein sequence ID" value="KAE9394354.1"/>
    <property type="molecule type" value="Genomic_DNA"/>
</dbReference>
<dbReference type="Proteomes" id="UP000799118">
    <property type="component" value="Unassembled WGS sequence"/>
</dbReference>
<reference evidence="1" key="1">
    <citation type="journal article" date="2019" name="Environ. Microbiol.">
        <title>Fungal ecological strategies reflected in gene transcription - a case study of two litter decomposers.</title>
        <authorList>
            <person name="Barbi F."/>
            <person name="Kohler A."/>
            <person name="Barry K."/>
            <person name="Baskaran P."/>
            <person name="Daum C."/>
            <person name="Fauchery L."/>
            <person name="Ihrmark K."/>
            <person name="Kuo A."/>
            <person name="LaButti K."/>
            <person name="Lipzen A."/>
            <person name="Morin E."/>
            <person name="Grigoriev I.V."/>
            <person name="Henrissat B."/>
            <person name="Lindahl B."/>
            <person name="Martin F."/>
        </authorList>
    </citation>
    <scope>NUCLEOTIDE SEQUENCE</scope>
    <source>
        <strain evidence="1">JB14</strain>
    </source>
</reference>